<dbReference type="FunCoup" id="A2DJS6">
    <property type="interactions" value="203"/>
</dbReference>
<dbReference type="GO" id="GO:0004519">
    <property type="term" value="F:endonuclease activity"/>
    <property type="evidence" value="ECO:0007669"/>
    <property type="project" value="UniProtKB-KW"/>
</dbReference>
<dbReference type="GO" id="GO:0003677">
    <property type="term" value="F:DNA binding"/>
    <property type="evidence" value="ECO:0000318"/>
    <property type="project" value="GO_Central"/>
</dbReference>
<reference evidence="2" key="1">
    <citation type="submission" date="2006-10" db="EMBL/GenBank/DDBJ databases">
        <authorList>
            <person name="Amadeo P."/>
            <person name="Zhao Q."/>
            <person name="Wortman J."/>
            <person name="Fraser-Liggett C."/>
            <person name="Carlton J."/>
        </authorList>
    </citation>
    <scope>NUCLEOTIDE SEQUENCE</scope>
    <source>
        <strain evidence="2">G3</strain>
    </source>
</reference>
<dbReference type="GO" id="GO:0005634">
    <property type="term" value="C:nucleus"/>
    <property type="evidence" value="ECO:0000318"/>
    <property type="project" value="GO_Central"/>
</dbReference>
<dbReference type="PANTHER" id="PTHR19303:SF57">
    <property type="entry name" value="HTH CENPB-TYPE DOMAIN-CONTAINING PROTEIN"/>
    <property type="match status" value="1"/>
</dbReference>
<dbReference type="PANTHER" id="PTHR19303">
    <property type="entry name" value="TRANSPOSON"/>
    <property type="match status" value="1"/>
</dbReference>
<name>A2DJS6_TRIV3</name>
<dbReference type="InParanoid" id="A2DJS6"/>
<reference evidence="2" key="2">
    <citation type="journal article" date="2007" name="Science">
        <title>Draft genome sequence of the sexually transmitted pathogen Trichomonas vaginalis.</title>
        <authorList>
            <person name="Carlton J.M."/>
            <person name="Hirt R.P."/>
            <person name="Silva J.C."/>
            <person name="Delcher A.L."/>
            <person name="Schatz M."/>
            <person name="Zhao Q."/>
            <person name="Wortman J.R."/>
            <person name="Bidwell S.L."/>
            <person name="Alsmark U.C.M."/>
            <person name="Besteiro S."/>
            <person name="Sicheritz-Ponten T."/>
            <person name="Noel C.J."/>
            <person name="Dacks J.B."/>
            <person name="Foster P.G."/>
            <person name="Simillion C."/>
            <person name="Van de Peer Y."/>
            <person name="Miranda-Saavedra D."/>
            <person name="Barton G.J."/>
            <person name="Westrop G.D."/>
            <person name="Mueller S."/>
            <person name="Dessi D."/>
            <person name="Fiori P.L."/>
            <person name="Ren Q."/>
            <person name="Paulsen I."/>
            <person name="Zhang H."/>
            <person name="Bastida-Corcuera F.D."/>
            <person name="Simoes-Barbosa A."/>
            <person name="Brown M.T."/>
            <person name="Hayes R.D."/>
            <person name="Mukherjee M."/>
            <person name="Okumura C.Y."/>
            <person name="Schneider R."/>
            <person name="Smith A.J."/>
            <person name="Vanacova S."/>
            <person name="Villalvazo M."/>
            <person name="Haas B.J."/>
            <person name="Pertea M."/>
            <person name="Feldblyum T.V."/>
            <person name="Utterback T.R."/>
            <person name="Shu C.L."/>
            <person name="Osoegawa K."/>
            <person name="de Jong P.J."/>
            <person name="Hrdy I."/>
            <person name="Horvathova L."/>
            <person name="Zubacova Z."/>
            <person name="Dolezal P."/>
            <person name="Malik S.B."/>
            <person name="Logsdon J.M. Jr."/>
            <person name="Henze K."/>
            <person name="Gupta A."/>
            <person name="Wang C.C."/>
            <person name="Dunne R.L."/>
            <person name="Upcroft J.A."/>
            <person name="Upcroft P."/>
            <person name="White O."/>
            <person name="Salzberg S.L."/>
            <person name="Tang P."/>
            <person name="Chiu C.-H."/>
            <person name="Lee Y.-S."/>
            <person name="Embley T.M."/>
            <person name="Coombs G.H."/>
            <person name="Mottram J.C."/>
            <person name="Tachezy J."/>
            <person name="Fraser-Liggett C.M."/>
            <person name="Johnson P.J."/>
        </authorList>
    </citation>
    <scope>NUCLEOTIDE SEQUENCE [LARGE SCALE GENOMIC DNA]</scope>
    <source>
        <strain evidence="2">G3</strain>
    </source>
</reference>
<sequence length="308" mass="36409">MGLVLRGFHQPRESEGTNLEEEINDFELTKRQLLEKHRNDQFISRLINMDESKWYEHPIFGLTFGFKGVKNVVFKTYNEKACITIVATITSNGEQRLPLMILLKDSEECKTFAEKFPNIYFVESNKGWTTETGMIKYIKFIVDFYKKNYFSHNQAYFREKENQHIDLIVDKYLSHIGGQKLKQCLVKNNVSIYFVPSDATGRCQPLDVRVFGALKGSASKLYWQEFIFNRNFQLNRTNSIRILEKAWDQLDKKTIADGWKEYERIMKFNNTDNSKIYAQINKLHGDVYERIMNINDQLILKKNEFEII</sequence>
<dbReference type="EMBL" id="DS113209">
    <property type="protein sequence ID" value="EAY19290.1"/>
    <property type="molecule type" value="Genomic_DNA"/>
</dbReference>
<dbReference type="SMR" id="A2DJS6"/>
<dbReference type="InterPro" id="IPR004875">
    <property type="entry name" value="DDE_SF_endonuclease_dom"/>
</dbReference>
<dbReference type="VEuPathDB" id="TrichDB:TVAG_452040"/>
<dbReference type="Pfam" id="PF03184">
    <property type="entry name" value="DDE_1"/>
    <property type="match status" value="1"/>
</dbReference>
<organism evidence="2 3">
    <name type="scientific">Trichomonas vaginalis (strain ATCC PRA-98 / G3)</name>
    <dbReference type="NCBI Taxonomy" id="412133"/>
    <lineage>
        <taxon>Eukaryota</taxon>
        <taxon>Metamonada</taxon>
        <taxon>Parabasalia</taxon>
        <taxon>Trichomonadida</taxon>
        <taxon>Trichomonadidae</taxon>
        <taxon>Trichomonas</taxon>
    </lineage>
</organism>
<evidence type="ECO:0000313" key="3">
    <source>
        <dbReference type="Proteomes" id="UP000001542"/>
    </source>
</evidence>
<accession>A2DJS6</accession>
<proteinExistence type="predicted"/>
<evidence type="ECO:0000313" key="2">
    <source>
        <dbReference type="EMBL" id="EAY19290.1"/>
    </source>
</evidence>
<dbReference type="AlphaFoldDB" id="A2DJS6"/>
<dbReference type="KEGG" id="tva:5464810"/>
<keyword evidence="2" id="KW-0255">Endonuclease</keyword>
<keyword evidence="2" id="KW-0378">Hydrolase</keyword>
<protein>
    <submittedName>
        <fullName evidence="2">DDE superfamily endonuclease containing protein</fullName>
    </submittedName>
</protein>
<dbReference type="OrthoDB" id="71166at2759"/>
<dbReference type="Proteomes" id="UP000001542">
    <property type="component" value="Unassembled WGS sequence"/>
</dbReference>
<dbReference type="RefSeq" id="XP_001580276.1">
    <property type="nucleotide sequence ID" value="XM_001580226.1"/>
</dbReference>
<evidence type="ECO:0000259" key="1">
    <source>
        <dbReference type="Pfam" id="PF03184"/>
    </source>
</evidence>
<keyword evidence="3" id="KW-1185">Reference proteome</keyword>
<gene>
    <name evidence="2" type="ORF">TVAG_452040</name>
</gene>
<keyword evidence="2" id="KW-0540">Nuclease</keyword>
<dbReference type="VEuPathDB" id="TrichDB:TVAGG3_0290060"/>
<dbReference type="InterPro" id="IPR050863">
    <property type="entry name" value="CenT-Element_Derived"/>
</dbReference>
<feature type="domain" description="DDE-1" evidence="1">
    <location>
        <begin position="83"/>
        <end position="259"/>
    </location>
</feature>